<reference evidence="3" key="3">
    <citation type="submission" date="2015-04" db="UniProtKB">
        <authorList>
            <consortium name="EnsemblPlants"/>
        </authorList>
    </citation>
    <scope>IDENTIFICATION</scope>
</reference>
<evidence type="ECO:0000313" key="3">
    <source>
        <dbReference type="EnsemblPlants" id="LPERR03G03420.1"/>
    </source>
</evidence>
<feature type="region of interest" description="Disordered" evidence="1">
    <location>
        <begin position="232"/>
        <end position="293"/>
    </location>
</feature>
<evidence type="ECO:0000256" key="2">
    <source>
        <dbReference type="SAM" id="Phobius"/>
    </source>
</evidence>
<dbReference type="PANTHER" id="PTHR36357:SF1">
    <property type="entry name" value="OS03G0148300 PROTEIN"/>
    <property type="match status" value="1"/>
</dbReference>
<feature type="region of interest" description="Disordered" evidence="1">
    <location>
        <begin position="1"/>
        <end position="31"/>
    </location>
</feature>
<feature type="compositionally biased region" description="Polar residues" evidence="1">
    <location>
        <begin position="358"/>
        <end position="370"/>
    </location>
</feature>
<evidence type="ECO:0000313" key="4">
    <source>
        <dbReference type="Proteomes" id="UP000032180"/>
    </source>
</evidence>
<feature type="compositionally biased region" description="Acidic residues" evidence="1">
    <location>
        <begin position="1"/>
        <end position="16"/>
    </location>
</feature>
<proteinExistence type="predicted"/>
<dbReference type="InterPro" id="IPR008004">
    <property type="entry name" value="OCTOPUS-like"/>
</dbReference>
<accession>A0A0D9VPK2</accession>
<dbReference type="HOGENOM" id="CLU_424786_0_0_1"/>
<dbReference type="Proteomes" id="UP000032180">
    <property type="component" value="Chromosome 3"/>
</dbReference>
<feature type="compositionally biased region" description="Basic and acidic residues" evidence="1">
    <location>
        <begin position="319"/>
        <end position="336"/>
    </location>
</feature>
<keyword evidence="2" id="KW-0812">Transmembrane</keyword>
<feature type="region of interest" description="Disordered" evidence="1">
    <location>
        <begin position="152"/>
        <end position="181"/>
    </location>
</feature>
<reference evidence="4" key="2">
    <citation type="submission" date="2013-12" db="EMBL/GenBank/DDBJ databases">
        <authorList>
            <person name="Yu Y."/>
            <person name="Lee S."/>
            <person name="de Baynast K."/>
            <person name="Wissotski M."/>
            <person name="Liu L."/>
            <person name="Talag J."/>
            <person name="Goicoechea J."/>
            <person name="Angelova A."/>
            <person name="Jetty R."/>
            <person name="Kudrna D."/>
            <person name="Golser W."/>
            <person name="Rivera L."/>
            <person name="Zhang J."/>
            <person name="Wing R."/>
        </authorList>
    </citation>
    <scope>NUCLEOTIDE SEQUENCE</scope>
</reference>
<protein>
    <submittedName>
        <fullName evidence="3">Uncharacterized protein</fullName>
    </submittedName>
</protein>
<feature type="region of interest" description="Disordered" evidence="1">
    <location>
        <begin position="319"/>
        <end position="370"/>
    </location>
</feature>
<evidence type="ECO:0000256" key="1">
    <source>
        <dbReference type="SAM" id="MobiDB-lite"/>
    </source>
</evidence>
<dbReference type="Gene3D" id="3.30.70.260">
    <property type="match status" value="1"/>
</dbReference>
<name>A0A0D9VPK2_9ORYZ</name>
<keyword evidence="4" id="KW-1185">Reference proteome</keyword>
<dbReference type="PANTHER" id="PTHR36357">
    <property type="entry name" value="OS03G0148300 PROTEIN"/>
    <property type="match status" value="1"/>
</dbReference>
<dbReference type="EnsemblPlants" id="LPERR03G03420.1">
    <property type="protein sequence ID" value="LPERR03G03420.1"/>
    <property type="gene ID" value="LPERR03G03420"/>
</dbReference>
<dbReference type="Pfam" id="PF05340">
    <property type="entry name" value="DUF740"/>
    <property type="match status" value="2"/>
</dbReference>
<keyword evidence="2" id="KW-1133">Transmembrane helix</keyword>
<dbReference type="eggNOG" id="ENOG502RYY1">
    <property type="taxonomic scope" value="Eukaryota"/>
</dbReference>
<feature type="transmembrane region" description="Helical" evidence="2">
    <location>
        <begin position="451"/>
        <end position="469"/>
    </location>
</feature>
<feature type="compositionally biased region" description="Gly residues" evidence="1">
    <location>
        <begin position="19"/>
        <end position="28"/>
    </location>
</feature>
<dbReference type="STRING" id="77586.A0A0D9VPK2"/>
<dbReference type="Gramene" id="LPERR03G03420.1">
    <property type="protein sequence ID" value="LPERR03G03420.1"/>
    <property type="gene ID" value="LPERR03G03420"/>
</dbReference>
<sequence>MEEVVVEQPQPEEEEQEGQHGGGGGGGVERCVRHPTQVVTGVCSSCLMERLSSVRTPAEVSSVRNPAEKMEEEIVEVAAADDPGKLRKTLMLLFQLDDSCSAGADAACSTDAKDPQVAEFEVEPGGGGGGNRGGKWKGGAWLRSILPRKGMRWRRKEELPPRPPQGRVADPDSADDARVERKPSFRRSCEWMVCREPIRGSTVVEPPRHSWDGSMVGKAFACSFACLEEPPDGAGRVRRSNADESAGESRAGGVESRNVGNLGDSGGEGRRFGGRNCGDAGPEMTMSGVGRRRSNRWSRVWDRSITSPLKEFVRKGEHVLERSLSESRKDTRRSRNGETGGDMDCEIQPGRNGHCSGRASQGSARVSQSAANGDVHNFRTDWLRNKECKIGRSRSVHYTSPGNLDNGMLRFYLTPMRSARTANRGRRRNSRLFSRGLFVQFQMAGKTACPITIFLVAGVLLLLLLCAAVETAAGAKRVSITDDLRDVVDDEEDDEWRRWGAAAPARDDGPPPDLSRMDPAALQAELLRCHSGPSFGFVKLRLGVRRSQEEVVGIATRWSNVLRTGLVAAKFVAVDFGTLMFTMDRGQDILEVKEFILSQPEAYEFKIGNQVFRRPGDPPLDEVVEMLQKQKKDSDSHKYKSKVEL</sequence>
<organism evidence="3 4">
    <name type="scientific">Leersia perrieri</name>
    <dbReference type="NCBI Taxonomy" id="77586"/>
    <lineage>
        <taxon>Eukaryota</taxon>
        <taxon>Viridiplantae</taxon>
        <taxon>Streptophyta</taxon>
        <taxon>Embryophyta</taxon>
        <taxon>Tracheophyta</taxon>
        <taxon>Spermatophyta</taxon>
        <taxon>Magnoliopsida</taxon>
        <taxon>Liliopsida</taxon>
        <taxon>Poales</taxon>
        <taxon>Poaceae</taxon>
        <taxon>BOP clade</taxon>
        <taxon>Oryzoideae</taxon>
        <taxon>Oryzeae</taxon>
        <taxon>Oryzinae</taxon>
        <taxon>Leersia</taxon>
    </lineage>
</organism>
<reference evidence="3 4" key="1">
    <citation type="submission" date="2012-08" db="EMBL/GenBank/DDBJ databases">
        <title>Oryza genome evolution.</title>
        <authorList>
            <person name="Wing R.A."/>
        </authorList>
    </citation>
    <scope>NUCLEOTIDE SEQUENCE</scope>
</reference>
<dbReference type="AlphaFoldDB" id="A0A0D9VPK2"/>
<keyword evidence="2" id="KW-0472">Membrane</keyword>
<feature type="region of interest" description="Disordered" evidence="1">
    <location>
        <begin position="495"/>
        <end position="515"/>
    </location>
</feature>